<comment type="subcellular location">
    <subcellularLocation>
        <location evidence="1">Membrane</location>
        <topology evidence="1">Multi-pass membrane protein</topology>
    </subcellularLocation>
</comment>
<comment type="caution">
    <text evidence="6">The sequence shown here is derived from an EMBL/GenBank/DDBJ whole genome shotgun (WGS) entry which is preliminary data.</text>
</comment>
<feature type="transmembrane region" description="Helical" evidence="5">
    <location>
        <begin position="234"/>
        <end position="254"/>
    </location>
</feature>
<gene>
    <name evidence="6" type="ORF">POCULU_LOCUS1025</name>
</gene>
<evidence type="ECO:0000313" key="6">
    <source>
        <dbReference type="EMBL" id="CAG8470656.1"/>
    </source>
</evidence>
<dbReference type="Pfam" id="PF13520">
    <property type="entry name" value="AA_permease_2"/>
    <property type="match status" value="1"/>
</dbReference>
<feature type="transmembrane region" description="Helical" evidence="5">
    <location>
        <begin position="527"/>
        <end position="547"/>
    </location>
</feature>
<organism evidence="6 7">
    <name type="scientific">Paraglomus occultum</name>
    <dbReference type="NCBI Taxonomy" id="144539"/>
    <lineage>
        <taxon>Eukaryota</taxon>
        <taxon>Fungi</taxon>
        <taxon>Fungi incertae sedis</taxon>
        <taxon>Mucoromycota</taxon>
        <taxon>Glomeromycotina</taxon>
        <taxon>Glomeromycetes</taxon>
        <taxon>Paraglomerales</taxon>
        <taxon>Paraglomeraceae</taxon>
        <taxon>Paraglomus</taxon>
    </lineage>
</organism>
<evidence type="ECO:0000256" key="1">
    <source>
        <dbReference type="ARBA" id="ARBA00004141"/>
    </source>
</evidence>
<feature type="transmembrane region" description="Helical" evidence="5">
    <location>
        <begin position="435"/>
        <end position="455"/>
    </location>
</feature>
<keyword evidence="3 5" id="KW-1133">Transmembrane helix</keyword>
<sequence>MSEKSVVQTDEPAEYTITFAPQRNNDNFSTLAQLSYKASNTVEMTDLSVDNSSPQTEHRQRYLEPTLGASTLKSDDMLKTSSVPSRTPNLSNAWEFAGWGSTSFLELHSPSKSDRSSSGTLLGQWRATSISGNDLIASVFYTIAVVIATSGKYAPISLLIVSLIIYPFKNILNEVGTTLPLNGGAYNCLLNTAPKWFAAIAAAVSILDYIATAVVSAATATAYAGSYLNLGKTVIFWMTIGVLCVFAGIVLLGIRDSATVALAIFLFHNCVLSILMVAGVVRWISIGNGVLSANWNENPSENVASEIFYGVCIGLLGITGYEHSSDYIEDQKPGVFPKTMRNMWVNVSLINAPLTLITLAIMPLGVINEHPEDIISVLGEYAAGSWLRILVTVDAAIVLGAGVLTGIIGVNGLVERMASDQILPQFFLIRNSITGTKHFIILGFLVCCVVLYAVLDGDVTSLAGVFAVSFLSVLCMFAIGNILLKYKRHRLYRPIKVSTGVTMFGFASLFITLLGNIVIDPSLAKYFFIYFAAIYGVMMIMLNRIWILKTTFFYLDKIVVLHKYKIGDIIIRMIKSIKQQPVIFFTNTDDIHILNKVILYIKNNELTGTVKFIHLYSNIDEIPPRLESNHRILDELYPKIQIDLMFIQCPFNPETVDAISSQLDIPKSLMFISCPGENFPYRIGEFHGLRTIML</sequence>
<feature type="transmembrane region" description="Helical" evidence="5">
    <location>
        <begin position="386"/>
        <end position="414"/>
    </location>
</feature>
<reference evidence="6" key="1">
    <citation type="submission" date="2021-06" db="EMBL/GenBank/DDBJ databases">
        <authorList>
            <person name="Kallberg Y."/>
            <person name="Tangrot J."/>
            <person name="Rosling A."/>
        </authorList>
    </citation>
    <scope>NUCLEOTIDE SEQUENCE</scope>
    <source>
        <strain evidence="6">IA702</strain>
    </source>
</reference>
<feature type="transmembrane region" description="Helical" evidence="5">
    <location>
        <begin position="196"/>
        <end position="222"/>
    </location>
</feature>
<evidence type="ECO:0000256" key="5">
    <source>
        <dbReference type="SAM" id="Phobius"/>
    </source>
</evidence>
<feature type="transmembrane region" description="Helical" evidence="5">
    <location>
        <begin position="343"/>
        <end position="366"/>
    </location>
</feature>
<dbReference type="PANTHER" id="PTHR43243:SF11">
    <property type="entry name" value="AMINO ACID PERMEASE_ SLC12A DOMAIN-CONTAINING PROTEIN"/>
    <property type="match status" value="1"/>
</dbReference>
<evidence type="ECO:0000313" key="7">
    <source>
        <dbReference type="Proteomes" id="UP000789572"/>
    </source>
</evidence>
<dbReference type="GO" id="GO:0015171">
    <property type="term" value="F:amino acid transmembrane transporter activity"/>
    <property type="evidence" value="ECO:0007669"/>
    <property type="project" value="TreeGrafter"/>
</dbReference>
<name>A0A9N8W4I5_9GLOM</name>
<feature type="transmembrane region" description="Helical" evidence="5">
    <location>
        <begin position="304"/>
        <end position="322"/>
    </location>
</feature>
<dbReference type="Proteomes" id="UP000789572">
    <property type="component" value="Unassembled WGS sequence"/>
</dbReference>
<keyword evidence="4 5" id="KW-0472">Membrane</keyword>
<keyword evidence="2 5" id="KW-0812">Transmembrane</keyword>
<evidence type="ECO:0000256" key="3">
    <source>
        <dbReference type="ARBA" id="ARBA00022989"/>
    </source>
</evidence>
<dbReference type="AlphaFoldDB" id="A0A9N8W4I5"/>
<accession>A0A9N8W4I5</accession>
<dbReference type="EMBL" id="CAJVPJ010000066">
    <property type="protein sequence ID" value="CAG8470656.1"/>
    <property type="molecule type" value="Genomic_DNA"/>
</dbReference>
<dbReference type="InterPro" id="IPR002293">
    <property type="entry name" value="AA/rel_permease1"/>
</dbReference>
<dbReference type="OrthoDB" id="1718410at2759"/>
<feature type="transmembrane region" description="Helical" evidence="5">
    <location>
        <begin position="261"/>
        <end position="284"/>
    </location>
</feature>
<dbReference type="PANTHER" id="PTHR43243">
    <property type="entry name" value="INNER MEMBRANE TRANSPORTER YGJI-RELATED"/>
    <property type="match status" value="1"/>
</dbReference>
<proteinExistence type="predicted"/>
<evidence type="ECO:0000256" key="4">
    <source>
        <dbReference type="ARBA" id="ARBA00023136"/>
    </source>
</evidence>
<keyword evidence="7" id="KW-1185">Reference proteome</keyword>
<dbReference type="GO" id="GO:0016020">
    <property type="term" value="C:membrane"/>
    <property type="evidence" value="ECO:0007669"/>
    <property type="project" value="UniProtKB-SubCell"/>
</dbReference>
<feature type="transmembrane region" description="Helical" evidence="5">
    <location>
        <begin position="461"/>
        <end position="483"/>
    </location>
</feature>
<feature type="transmembrane region" description="Helical" evidence="5">
    <location>
        <begin position="139"/>
        <end position="166"/>
    </location>
</feature>
<evidence type="ECO:0000256" key="2">
    <source>
        <dbReference type="ARBA" id="ARBA00022692"/>
    </source>
</evidence>
<protein>
    <submittedName>
        <fullName evidence="6">9644_t:CDS:1</fullName>
    </submittedName>
</protein>
<feature type="transmembrane region" description="Helical" evidence="5">
    <location>
        <begin position="495"/>
        <end position="515"/>
    </location>
</feature>
<dbReference type="Gene3D" id="1.20.1740.10">
    <property type="entry name" value="Amino acid/polyamine transporter I"/>
    <property type="match status" value="1"/>
</dbReference>